<name>A0A7G9S0T7_9FIRM</name>
<organism evidence="1 2">
    <name type="scientific">Erysipelothrix inopinata</name>
    <dbReference type="NCBI Taxonomy" id="225084"/>
    <lineage>
        <taxon>Bacteria</taxon>
        <taxon>Bacillati</taxon>
        <taxon>Bacillota</taxon>
        <taxon>Erysipelotrichia</taxon>
        <taxon>Erysipelotrichales</taxon>
        <taxon>Erysipelotrichaceae</taxon>
        <taxon>Erysipelothrix</taxon>
    </lineage>
</organism>
<dbReference type="EMBL" id="CP060715">
    <property type="protein sequence ID" value="QNN61462.1"/>
    <property type="molecule type" value="Genomic_DNA"/>
</dbReference>
<evidence type="ECO:0000313" key="2">
    <source>
        <dbReference type="Proteomes" id="UP000515928"/>
    </source>
</evidence>
<keyword evidence="2" id="KW-1185">Reference proteome</keyword>
<proteinExistence type="predicted"/>
<dbReference type="AlphaFoldDB" id="A0A7G9S0T7"/>
<sequence>MSVLTIASQNSKERGYDYYVRDQVREVLKSNETEAYAVVNGSGMNLFDL</sequence>
<dbReference type="RefSeq" id="WP_187534663.1">
    <property type="nucleotide sequence ID" value="NZ_CBCSHU010000028.1"/>
</dbReference>
<dbReference type="Proteomes" id="UP000515928">
    <property type="component" value="Chromosome"/>
</dbReference>
<dbReference type="KEGG" id="eio:H9L01_03620"/>
<protein>
    <submittedName>
        <fullName evidence="1">Uncharacterized protein</fullName>
    </submittedName>
</protein>
<accession>A0A7G9S0T7</accession>
<gene>
    <name evidence="1" type="ORF">H9L01_03620</name>
</gene>
<reference evidence="1 2" key="1">
    <citation type="submission" date="2020-08" db="EMBL/GenBank/DDBJ databases">
        <title>Genome sequence of Erysipelothrix inopinata DSM 15511T.</title>
        <authorList>
            <person name="Hyun D.-W."/>
            <person name="Bae J.-W."/>
        </authorList>
    </citation>
    <scope>NUCLEOTIDE SEQUENCE [LARGE SCALE GENOMIC DNA]</scope>
    <source>
        <strain evidence="1 2">DSM 15511</strain>
    </source>
</reference>
<evidence type="ECO:0000313" key="1">
    <source>
        <dbReference type="EMBL" id="QNN61462.1"/>
    </source>
</evidence>